<evidence type="ECO:0008006" key="5">
    <source>
        <dbReference type="Google" id="ProtNLM"/>
    </source>
</evidence>
<name>A0A5B9QKB8_9BACT</name>
<protein>
    <recommendedName>
        <fullName evidence="5">CARDB domain-containing protein</fullName>
    </recommendedName>
</protein>
<dbReference type="AlphaFoldDB" id="A0A5B9QKB8"/>
<accession>A0A5B9QKB8</accession>
<sequence length="278" mass="28964" precursor="true">MRLTSPFLLAAMAFALVACVDAVPAAAQYPASNNVHNVLGSQRSCAHVIDLMLRYGSGGVKNYPATGGLIQPTAFGPALVPHTELGDLQLVSVTAVSDGDATCGPSFAVTVRNDSHRDVCDFHITIVGVLHRIHPWSPTTVHCVEKICAGQTVECQISLPVEALSMGRAGAQVLCFQTLVVAVDSYDQLLECDESNNVSVLTAADLPRAVVTGQSVEVETNTTTAPATENPAGPAAGGTGPQTAQPDQPVDSNPESNLDDLDFDNLDLGEATAAVSRF</sequence>
<dbReference type="PROSITE" id="PS51257">
    <property type="entry name" value="PROKAR_LIPOPROTEIN"/>
    <property type="match status" value="1"/>
</dbReference>
<dbReference type="OrthoDB" id="264142at2"/>
<evidence type="ECO:0000256" key="2">
    <source>
        <dbReference type="SAM" id="SignalP"/>
    </source>
</evidence>
<dbReference type="EMBL" id="CP042914">
    <property type="protein sequence ID" value="QEG38439.1"/>
    <property type="molecule type" value="Genomic_DNA"/>
</dbReference>
<dbReference type="KEGG" id="rul:UC8_03960"/>
<feature type="chain" id="PRO_5022692953" description="CARDB domain-containing protein" evidence="2">
    <location>
        <begin position="19"/>
        <end position="278"/>
    </location>
</feature>
<gene>
    <name evidence="3" type="ORF">UC8_03960</name>
</gene>
<proteinExistence type="predicted"/>
<reference evidence="3 4" key="1">
    <citation type="submission" date="2019-08" db="EMBL/GenBank/DDBJ databases">
        <title>Deep-cultivation of Planctomycetes and their phenomic and genomic characterization uncovers novel biology.</title>
        <authorList>
            <person name="Wiegand S."/>
            <person name="Jogler M."/>
            <person name="Boedeker C."/>
            <person name="Pinto D."/>
            <person name="Vollmers J."/>
            <person name="Rivas-Marin E."/>
            <person name="Kohn T."/>
            <person name="Peeters S.H."/>
            <person name="Heuer A."/>
            <person name="Rast P."/>
            <person name="Oberbeckmann S."/>
            <person name="Bunk B."/>
            <person name="Jeske O."/>
            <person name="Meyerdierks A."/>
            <person name="Storesund J.E."/>
            <person name="Kallscheuer N."/>
            <person name="Luecker S."/>
            <person name="Lage O.M."/>
            <person name="Pohl T."/>
            <person name="Merkel B.J."/>
            <person name="Hornburger P."/>
            <person name="Mueller R.-W."/>
            <person name="Bruemmer F."/>
            <person name="Labrenz M."/>
            <person name="Spormann A.M."/>
            <person name="Op den Camp H."/>
            <person name="Overmann J."/>
            <person name="Amann R."/>
            <person name="Jetten M.S.M."/>
            <person name="Mascher T."/>
            <person name="Medema M.H."/>
            <person name="Devos D.P."/>
            <person name="Kaster A.-K."/>
            <person name="Ovreas L."/>
            <person name="Rohde M."/>
            <person name="Galperin M.Y."/>
            <person name="Jogler C."/>
        </authorList>
    </citation>
    <scope>NUCLEOTIDE SEQUENCE [LARGE SCALE GENOMIC DNA]</scope>
    <source>
        <strain evidence="3 4">UC8</strain>
    </source>
</reference>
<keyword evidence="4" id="KW-1185">Reference proteome</keyword>
<evidence type="ECO:0000256" key="1">
    <source>
        <dbReference type="SAM" id="MobiDB-lite"/>
    </source>
</evidence>
<evidence type="ECO:0000313" key="4">
    <source>
        <dbReference type="Proteomes" id="UP000325286"/>
    </source>
</evidence>
<keyword evidence="2" id="KW-0732">Signal</keyword>
<dbReference type="RefSeq" id="WP_068137278.1">
    <property type="nucleotide sequence ID" value="NZ_CP042914.1"/>
</dbReference>
<feature type="region of interest" description="Disordered" evidence="1">
    <location>
        <begin position="214"/>
        <end position="265"/>
    </location>
</feature>
<dbReference type="Proteomes" id="UP000325286">
    <property type="component" value="Chromosome"/>
</dbReference>
<evidence type="ECO:0000313" key="3">
    <source>
        <dbReference type="EMBL" id="QEG38439.1"/>
    </source>
</evidence>
<organism evidence="3 4">
    <name type="scientific">Roseimaritima ulvae</name>
    <dbReference type="NCBI Taxonomy" id="980254"/>
    <lineage>
        <taxon>Bacteria</taxon>
        <taxon>Pseudomonadati</taxon>
        <taxon>Planctomycetota</taxon>
        <taxon>Planctomycetia</taxon>
        <taxon>Pirellulales</taxon>
        <taxon>Pirellulaceae</taxon>
        <taxon>Roseimaritima</taxon>
    </lineage>
</organism>
<feature type="compositionally biased region" description="Low complexity" evidence="1">
    <location>
        <begin position="219"/>
        <end position="234"/>
    </location>
</feature>
<feature type="signal peptide" evidence="2">
    <location>
        <begin position="1"/>
        <end position="18"/>
    </location>
</feature>